<name>A0ABX7F194_9HYPH</name>
<evidence type="ECO:0000313" key="4">
    <source>
        <dbReference type="Proteomes" id="UP000596351"/>
    </source>
</evidence>
<accession>A0ABX7F194</accession>
<feature type="region of interest" description="Disordered" evidence="1">
    <location>
        <begin position="1"/>
        <end position="22"/>
    </location>
</feature>
<gene>
    <name evidence="3" type="ORF">D4A92_22140</name>
</gene>
<feature type="domain" description="GST N-terminal" evidence="2">
    <location>
        <begin position="1"/>
        <end position="52"/>
    </location>
</feature>
<proteinExistence type="predicted"/>
<sequence>MGEPDRLAKTPPEIRSLSPMGSFPILRDADGTVVRQSPAIVYYIEDKIPSADSCGNTPAARAKVSTRVEAASGPPKVEPPMTWRPIR</sequence>
<keyword evidence="3" id="KW-0614">Plasmid</keyword>
<dbReference type="Pfam" id="PF13409">
    <property type="entry name" value="GST_N_2"/>
    <property type="match status" value="1"/>
</dbReference>
<keyword evidence="4" id="KW-1185">Reference proteome</keyword>
<feature type="region of interest" description="Disordered" evidence="1">
    <location>
        <begin position="65"/>
        <end position="87"/>
    </location>
</feature>
<dbReference type="InterPro" id="IPR036249">
    <property type="entry name" value="Thioredoxin-like_sf"/>
</dbReference>
<evidence type="ECO:0000259" key="2">
    <source>
        <dbReference type="PROSITE" id="PS50404"/>
    </source>
</evidence>
<dbReference type="RefSeq" id="WP_425959047.1">
    <property type="nucleotide sequence ID" value="NZ_CP032406.1"/>
</dbReference>
<dbReference type="InterPro" id="IPR004045">
    <property type="entry name" value="Glutathione_S-Trfase_N"/>
</dbReference>
<evidence type="ECO:0000256" key="1">
    <source>
        <dbReference type="SAM" id="MobiDB-lite"/>
    </source>
</evidence>
<evidence type="ECO:0000313" key="3">
    <source>
        <dbReference type="EMBL" id="QRF54238.1"/>
    </source>
</evidence>
<dbReference type="EMBL" id="CP032406">
    <property type="protein sequence ID" value="QRF54238.1"/>
    <property type="molecule type" value="Genomic_DNA"/>
</dbReference>
<dbReference type="PROSITE" id="PS50404">
    <property type="entry name" value="GST_NTER"/>
    <property type="match status" value="1"/>
</dbReference>
<reference evidence="3 4" key="1">
    <citation type="submission" date="2018-09" db="EMBL/GenBank/DDBJ databases">
        <title>Rhizobium sp. MAE2-X.</title>
        <authorList>
            <person name="Lee Y."/>
            <person name="Jeon C.O."/>
        </authorList>
    </citation>
    <scope>NUCLEOTIDE SEQUENCE [LARGE SCALE GENOMIC DNA]</scope>
    <source>
        <strain evidence="3 4">MAE2-X</strain>
        <plasmid evidence="3 4">p1</plasmid>
    </source>
</reference>
<dbReference type="Proteomes" id="UP000596351">
    <property type="component" value="Plasmid p1"/>
</dbReference>
<dbReference type="Gene3D" id="1.20.1050.10">
    <property type="match status" value="1"/>
</dbReference>
<geneLocation type="plasmid" evidence="3 4">
    <name>p1</name>
</geneLocation>
<dbReference type="SUPFAM" id="SSF52833">
    <property type="entry name" value="Thioredoxin-like"/>
    <property type="match status" value="1"/>
</dbReference>
<protein>
    <submittedName>
        <fullName evidence="3">Glutathione S-transferase family protein</fullName>
    </submittedName>
</protein>
<dbReference type="Gene3D" id="3.40.30.10">
    <property type="entry name" value="Glutaredoxin"/>
    <property type="match status" value="1"/>
</dbReference>
<organism evidence="3 4">
    <name type="scientific">Rhizobium rosettiformans</name>
    <dbReference type="NCBI Taxonomy" id="1368430"/>
    <lineage>
        <taxon>Bacteria</taxon>
        <taxon>Pseudomonadati</taxon>
        <taxon>Pseudomonadota</taxon>
        <taxon>Alphaproteobacteria</taxon>
        <taxon>Hyphomicrobiales</taxon>
        <taxon>Rhizobiaceae</taxon>
        <taxon>Rhizobium/Agrobacterium group</taxon>
        <taxon>Rhizobium</taxon>
    </lineage>
</organism>